<name>A0A6J4R064_9ACTN</name>
<sequence>ATRTPLPRVRYPLAHSMGGVAKQRRGGRDPRHREARRDRGRGPRAPGPHKDRAGLPPARLLHPVPLGGERRGYRADPLRCLRAEV</sequence>
<accession>A0A6J4R064</accession>
<feature type="non-terminal residue" evidence="2">
    <location>
        <position position="85"/>
    </location>
</feature>
<proteinExistence type="predicted"/>
<organism evidence="2">
    <name type="scientific">uncultured Rubrobacteraceae bacterium</name>
    <dbReference type="NCBI Taxonomy" id="349277"/>
    <lineage>
        <taxon>Bacteria</taxon>
        <taxon>Bacillati</taxon>
        <taxon>Actinomycetota</taxon>
        <taxon>Rubrobacteria</taxon>
        <taxon>Rubrobacterales</taxon>
        <taxon>Rubrobacteraceae</taxon>
        <taxon>environmental samples</taxon>
    </lineage>
</organism>
<gene>
    <name evidence="2" type="ORF">AVDCRST_MAG14-1187</name>
</gene>
<feature type="region of interest" description="Disordered" evidence="1">
    <location>
        <begin position="1"/>
        <end position="72"/>
    </location>
</feature>
<feature type="non-terminal residue" evidence="2">
    <location>
        <position position="1"/>
    </location>
</feature>
<reference evidence="2" key="1">
    <citation type="submission" date="2020-02" db="EMBL/GenBank/DDBJ databases">
        <authorList>
            <person name="Meier V. D."/>
        </authorList>
    </citation>
    <scope>NUCLEOTIDE SEQUENCE</scope>
    <source>
        <strain evidence="2">AVDCRST_MAG14</strain>
    </source>
</reference>
<dbReference type="AlphaFoldDB" id="A0A6J4R064"/>
<dbReference type="EMBL" id="CADCVG010000050">
    <property type="protein sequence ID" value="CAA9453061.1"/>
    <property type="molecule type" value="Genomic_DNA"/>
</dbReference>
<evidence type="ECO:0000256" key="1">
    <source>
        <dbReference type="SAM" id="MobiDB-lite"/>
    </source>
</evidence>
<feature type="compositionally biased region" description="Basic and acidic residues" evidence="1">
    <location>
        <begin position="26"/>
        <end position="41"/>
    </location>
</feature>
<evidence type="ECO:0000313" key="2">
    <source>
        <dbReference type="EMBL" id="CAA9453061.1"/>
    </source>
</evidence>
<protein>
    <submittedName>
        <fullName evidence="2">Uncharacterized protein</fullName>
    </submittedName>
</protein>